<accession>A0ABN0TX98</accession>
<dbReference type="InterPro" id="IPR029058">
    <property type="entry name" value="AB_hydrolase_fold"/>
</dbReference>
<evidence type="ECO:0008006" key="3">
    <source>
        <dbReference type="Google" id="ProtNLM"/>
    </source>
</evidence>
<keyword evidence="2" id="KW-1185">Reference proteome</keyword>
<gene>
    <name evidence="1" type="ORF">GCM10009539_16950</name>
</gene>
<proteinExistence type="predicted"/>
<reference evidence="1 2" key="1">
    <citation type="journal article" date="2019" name="Int. J. Syst. Evol. Microbiol.">
        <title>The Global Catalogue of Microorganisms (GCM) 10K type strain sequencing project: providing services to taxonomists for standard genome sequencing and annotation.</title>
        <authorList>
            <consortium name="The Broad Institute Genomics Platform"/>
            <consortium name="The Broad Institute Genome Sequencing Center for Infectious Disease"/>
            <person name="Wu L."/>
            <person name="Ma J."/>
        </authorList>
    </citation>
    <scope>NUCLEOTIDE SEQUENCE [LARGE SCALE GENOMIC DNA]</scope>
    <source>
        <strain evidence="1 2">JCM 10425</strain>
    </source>
</reference>
<name>A0ABN0TX98_9ACTN</name>
<dbReference type="EMBL" id="BAAAGX010000006">
    <property type="protein sequence ID" value="GAA0232143.1"/>
    <property type="molecule type" value="Genomic_DNA"/>
</dbReference>
<protein>
    <recommendedName>
        <fullName evidence="3">Alpha/beta hydrolase</fullName>
    </recommendedName>
</protein>
<organism evidence="1 2">
    <name type="scientific">Cryptosporangium japonicum</name>
    <dbReference type="NCBI Taxonomy" id="80872"/>
    <lineage>
        <taxon>Bacteria</taxon>
        <taxon>Bacillati</taxon>
        <taxon>Actinomycetota</taxon>
        <taxon>Actinomycetes</taxon>
        <taxon>Cryptosporangiales</taxon>
        <taxon>Cryptosporangiaceae</taxon>
        <taxon>Cryptosporangium</taxon>
    </lineage>
</organism>
<dbReference type="Proteomes" id="UP001500967">
    <property type="component" value="Unassembled WGS sequence"/>
</dbReference>
<evidence type="ECO:0000313" key="1">
    <source>
        <dbReference type="EMBL" id="GAA0232143.1"/>
    </source>
</evidence>
<dbReference type="Gene3D" id="3.40.50.1820">
    <property type="entry name" value="alpha/beta hydrolase"/>
    <property type="match status" value="1"/>
</dbReference>
<evidence type="ECO:0000313" key="2">
    <source>
        <dbReference type="Proteomes" id="UP001500967"/>
    </source>
</evidence>
<sequence>MLWGSRSAVGAWYDPLAVWRGWADDVTGEAIDSGHFIPEENPSATLAALCRFHR</sequence>
<dbReference type="SUPFAM" id="SSF53474">
    <property type="entry name" value="alpha/beta-Hydrolases"/>
    <property type="match status" value="1"/>
</dbReference>
<comment type="caution">
    <text evidence="1">The sequence shown here is derived from an EMBL/GenBank/DDBJ whole genome shotgun (WGS) entry which is preliminary data.</text>
</comment>